<organism evidence="2 3">
    <name type="scientific">Schizothecium vesticola</name>
    <dbReference type="NCBI Taxonomy" id="314040"/>
    <lineage>
        <taxon>Eukaryota</taxon>
        <taxon>Fungi</taxon>
        <taxon>Dikarya</taxon>
        <taxon>Ascomycota</taxon>
        <taxon>Pezizomycotina</taxon>
        <taxon>Sordariomycetes</taxon>
        <taxon>Sordariomycetidae</taxon>
        <taxon>Sordariales</taxon>
        <taxon>Schizotheciaceae</taxon>
        <taxon>Schizothecium</taxon>
    </lineage>
</organism>
<dbReference type="AlphaFoldDB" id="A0AA40F0Z8"/>
<accession>A0AA40F0Z8</accession>
<proteinExistence type="predicted"/>
<dbReference type="Proteomes" id="UP001172155">
    <property type="component" value="Unassembled WGS sequence"/>
</dbReference>
<dbReference type="EMBL" id="JAUKUD010000003">
    <property type="protein sequence ID" value="KAK0748989.1"/>
    <property type="molecule type" value="Genomic_DNA"/>
</dbReference>
<sequence>MQDISALLVRFFQDPFRAAGVTLIRQSVSKLGRLFGLELMPAADDGAKFDAHLPPAGEVVHNDWSSGLYFEIGLVGELHGTLTDGQTPATLLVLRFRSASAHPLSRDNFAIVDISPCGVFAVDPVCWEYESKMHVEIDATFNVVDKASVTGVHPRDLRRKTRRAAMFTMKKNPNPKISTGIPSSVQVAMLLRRNPEDTQFSMAFEIDLRTGLWQHSKRTLRSFFRHAPGSRDNGLQSQMPYHPEH</sequence>
<gene>
    <name evidence="2" type="ORF">B0T18DRAFT_388674</name>
</gene>
<name>A0AA40F0Z8_9PEZI</name>
<evidence type="ECO:0000256" key="1">
    <source>
        <dbReference type="SAM" id="MobiDB-lite"/>
    </source>
</evidence>
<evidence type="ECO:0000313" key="2">
    <source>
        <dbReference type="EMBL" id="KAK0748989.1"/>
    </source>
</evidence>
<protein>
    <submittedName>
        <fullName evidence="2">Uncharacterized protein</fullName>
    </submittedName>
</protein>
<comment type="caution">
    <text evidence="2">The sequence shown here is derived from an EMBL/GenBank/DDBJ whole genome shotgun (WGS) entry which is preliminary data.</text>
</comment>
<reference evidence="2" key="1">
    <citation type="submission" date="2023-06" db="EMBL/GenBank/DDBJ databases">
        <title>Genome-scale phylogeny and comparative genomics of the fungal order Sordariales.</title>
        <authorList>
            <consortium name="Lawrence Berkeley National Laboratory"/>
            <person name="Hensen N."/>
            <person name="Bonometti L."/>
            <person name="Westerberg I."/>
            <person name="Brannstrom I.O."/>
            <person name="Guillou S."/>
            <person name="Cros-Aarteil S."/>
            <person name="Calhoun S."/>
            <person name="Haridas S."/>
            <person name="Kuo A."/>
            <person name="Mondo S."/>
            <person name="Pangilinan J."/>
            <person name="Riley R."/>
            <person name="LaButti K."/>
            <person name="Andreopoulos B."/>
            <person name="Lipzen A."/>
            <person name="Chen C."/>
            <person name="Yanf M."/>
            <person name="Daum C."/>
            <person name="Ng V."/>
            <person name="Clum A."/>
            <person name="Steindorff A."/>
            <person name="Ohm R."/>
            <person name="Martin F."/>
            <person name="Silar P."/>
            <person name="Natvig D."/>
            <person name="Lalanne C."/>
            <person name="Gautier V."/>
            <person name="Ament-velasquez S.L."/>
            <person name="Kruys A."/>
            <person name="Hutchinson M.I."/>
            <person name="Powell A.J."/>
            <person name="Barry K."/>
            <person name="Miller A.N."/>
            <person name="Grigoriev I.V."/>
            <person name="Debuchy R."/>
            <person name="Gladieux P."/>
            <person name="Thoren M.H."/>
            <person name="Johannesson H."/>
        </authorList>
    </citation>
    <scope>NUCLEOTIDE SEQUENCE</scope>
    <source>
        <strain evidence="2">SMH3187-1</strain>
    </source>
</reference>
<evidence type="ECO:0000313" key="3">
    <source>
        <dbReference type="Proteomes" id="UP001172155"/>
    </source>
</evidence>
<feature type="region of interest" description="Disordered" evidence="1">
    <location>
        <begin position="225"/>
        <end position="245"/>
    </location>
</feature>
<keyword evidence="3" id="KW-1185">Reference proteome</keyword>